<feature type="region of interest" description="Disordered" evidence="11">
    <location>
        <begin position="312"/>
        <end position="331"/>
    </location>
</feature>
<dbReference type="GO" id="GO:0005634">
    <property type="term" value="C:nucleus"/>
    <property type="evidence" value="ECO:0007669"/>
    <property type="project" value="TreeGrafter"/>
</dbReference>
<dbReference type="SMART" id="SM00358">
    <property type="entry name" value="DSRM"/>
    <property type="match status" value="3"/>
</dbReference>
<dbReference type="CDD" id="cd20314">
    <property type="entry name" value="DSRM_EIF2AK2"/>
    <property type="match status" value="1"/>
</dbReference>
<dbReference type="EC" id="2.7.11.1" evidence="1"/>
<dbReference type="Proteomes" id="UP001356427">
    <property type="component" value="Unassembled WGS sequence"/>
</dbReference>
<evidence type="ECO:0000256" key="11">
    <source>
        <dbReference type="SAM" id="MobiDB-lite"/>
    </source>
</evidence>
<dbReference type="PROSITE" id="PS50137">
    <property type="entry name" value="DS_RBD"/>
    <property type="match status" value="3"/>
</dbReference>
<evidence type="ECO:0000256" key="7">
    <source>
        <dbReference type="ARBA" id="ARBA00022840"/>
    </source>
</evidence>
<organism evidence="14 15">
    <name type="scientific">Coregonus suidteri</name>
    <dbReference type="NCBI Taxonomy" id="861788"/>
    <lineage>
        <taxon>Eukaryota</taxon>
        <taxon>Metazoa</taxon>
        <taxon>Chordata</taxon>
        <taxon>Craniata</taxon>
        <taxon>Vertebrata</taxon>
        <taxon>Euteleostomi</taxon>
        <taxon>Actinopterygii</taxon>
        <taxon>Neopterygii</taxon>
        <taxon>Teleostei</taxon>
        <taxon>Protacanthopterygii</taxon>
        <taxon>Salmoniformes</taxon>
        <taxon>Salmonidae</taxon>
        <taxon>Coregoninae</taxon>
        <taxon>Coregonus</taxon>
    </lineage>
</organism>
<dbReference type="FunFam" id="3.30.160.20:FF:000045">
    <property type="entry name" value="Eukaryotic translation initiation factor 2-alpha kinase 2"/>
    <property type="match status" value="1"/>
</dbReference>
<evidence type="ECO:0000256" key="8">
    <source>
        <dbReference type="ARBA" id="ARBA00037982"/>
    </source>
</evidence>
<dbReference type="PROSITE" id="PS00108">
    <property type="entry name" value="PROTEIN_KINASE_ST"/>
    <property type="match status" value="1"/>
</dbReference>
<accession>A0AAN8MI97</accession>
<sequence length="702" mass="79428">MGSTNYISRLMEFAQSNRQISDVKFEEVGTDGPDHLKTFTMRVVMKGRVYPDGVGKNKKEAKQNAAKHALNGLMETEQKDATVPCLPSLAPAPHDQAVITQPNYVSWLNEHSQKKKLSLKALEETRVGPNNTSQCCRYVVGEKEYPEGFGNTKKEAKEEAAMLVYQEICGSSQTTGTVDENCKGTIEKHKEELNRKVVALCEKVGHLNMSPEQNVSEQHSFITKEETNFIGILNHYCQKTKRFLDFKLVGKSGPSHDPLFVYKVLIDKNEYPDGSGKTAKEAKQQAAQLAWSALQEQSDWNSQVSCRSTVSEDGLSSLTPSSTWESQDATPLSRSIAESTSSFIIFTDSPQQEESPEESPVNVKPKIRLAANFQMSPVKTTQEGPNLKGNIGRTSNQPVISRFSSEFDSIEKIGKGGFGHVYKARRKLENKYFAVKIVRSTEKAKREVGALAELQHPNIVRYYTAWVEDTEYRCDAASESYSTSHSGSSSSSEFLYIQMELCDKRTLKVWIDDRNAHRKPKRREESLHITQQIVNGVEYIHSKKLLHRDLKPANIMFGISDGEGKGEVKIGDFGLVTAEDNDNDENMLERTKKTGTKSYMAPEQRNQTSYDRKVDIFALGLIYFELLWNLSGMEKSKVWDDVRSKVFPQQFDTQFPLENKVIQWMLCANPEERPDARQLKTKLNQCFVPTRDNNFHQDNMTI</sequence>
<dbReference type="InterPro" id="IPR011009">
    <property type="entry name" value="Kinase-like_dom_sf"/>
</dbReference>
<name>A0AAN8MI97_9TELE</name>
<dbReference type="Gene3D" id="3.30.200.20">
    <property type="entry name" value="Phosphorylase Kinase, domain 1"/>
    <property type="match status" value="1"/>
</dbReference>
<dbReference type="Pfam" id="PF00035">
    <property type="entry name" value="dsrm"/>
    <property type="match status" value="3"/>
</dbReference>
<dbReference type="SUPFAM" id="SSF54768">
    <property type="entry name" value="dsRNA-binding domain-like"/>
    <property type="match status" value="3"/>
</dbReference>
<dbReference type="FunFam" id="1.10.510.10:FF:000251">
    <property type="entry name" value="eukaryotic translation initiation factor 2-alpha kinase 3"/>
    <property type="match status" value="1"/>
</dbReference>
<feature type="domain" description="DRBM" evidence="13">
    <location>
        <begin position="5"/>
        <end position="75"/>
    </location>
</feature>
<dbReference type="CDD" id="cd19903">
    <property type="entry name" value="DSRM_EIF2AK2_rpt1"/>
    <property type="match status" value="1"/>
</dbReference>
<keyword evidence="6" id="KW-0418">Kinase</keyword>
<dbReference type="AlphaFoldDB" id="A0AAN8MI97"/>
<dbReference type="GO" id="GO:0004694">
    <property type="term" value="F:eukaryotic translation initiation factor 2alpha kinase activity"/>
    <property type="evidence" value="ECO:0007669"/>
    <property type="project" value="TreeGrafter"/>
</dbReference>
<dbReference type="EMBL" id="JAGTTL010000001">
    <property type="protein sequence ID" value="KAK6329564.1"/>
    <property type="molecule type" value="Genomic_DNA"/>
</dbReference>
<dbReference type="GO" id="GO:0005524">
    <property type="term" value="F:ATP binding"/>
    <property type="evidence" value="ECO:0007669"/>
    <property type="project" value="UniProtKB-UniRule"/>
</dbReference>
<evidence type="ECO:0000256" key="4">
    <source>
        <dbReference type="ARBA" id="ARBA00022679"/>
    </source>
</evidence>
<dbReference type="FunFam" id="3.30.200.20:FF:000548">
    <property type="entry name" value="Z-DNA binding protein kinase"/>
    <property type="match status" value="1"/>
</dbReference>
<dbReference type="SUPFAM" id="SSF56112">
    <property type="entry name" value="Protein kinase-like (PK-like)"/>
    <property type="match status" value="1"/>
</dbReference>
<evidence type="ECO:0000256" key="10">
    <source>
        <dbReference type="PROSITE-ProRule" id="PRU10141"/>
    </source>
</evidence>
<keyword evidence="4" id="KW-0808">Transferase</keyword>
<dbReference type="Gene3D" id="1.10.510.10">
    <property type="entry name" value="Transferase(Phosphotransferase) domain 1"/>
    <property type="match status" value="1"/>
</dbReference>
<keyword evidence="2" id="KW-0723">Serine/threonine-protein kinase</keyword>
<gene>
    <name evidence="14" type="ORF">J4Q44_G00015420</name>
</gene>
<keyword evidence="7 10" id="KW-0067">ATP-binding</keyword>
<protein>
    <recommendedName>
        <fullName evidence="1">non-specific serine/threonine protein kinase</fullName>
        <ecNumber evidence="1">2.7.11.1</ecNumber>
    </recommendedName>
</protein>
<comment type="caution">
    <text evidence="14">The sequence shown here is derived from an EMBL/GenBank/DDBJ whole genome shotgun (WGS) entry which is preliminary data.</text>
</comment>
<dbReference type="PROSITE" id="PS50011">
    <property type="entry name" value="PROTEIN_KINASE_DOM"/>
    <property type="match status" value="1"/>
</dbReference>
<dbReference type="PANTHER" id="PTHR11042">
    <property type="entry name" value="EUKARYOTIC TRANSLATION INITIATION FACTOR 2-ALPHA KINASE EIF2-ALPHA KINASE -RELATED"/>
    <property type="match status" value="1"/>
</dbReference>
<dbReference type="Pfam" id="PF00069">
    <property type="entry name" value="Pkinase"/>
    <property type="match status" value="1"/>
</dbReference>
<keyword evidence="5 10" id="KW-0547">Nucleotide-binding</keyword>
<comment type="similarity">
    <text evidence="8">Belongs to the protein kinase superfamily. Ser/Thr protein kinase family. GCN2 subfamily.</text>
</comment>
<dbReference type="InterPro" id="IPR000719">
    <property type="entry name" value="Prot_kinase_dom"/>
</dbReference>
<dbReference type="InterPro" id="IPR008271">
    <property type="entry name" value="Ser/Thr_kinase_AS"/>
</dbReference>
<evidence type="ECO:0000313" key="15">
    <source>
        <dbReference type="Proteomes" id="UP001356427"/>
    </source>
</evidence>
<dbReference type="Gene3D" id="3.30.160.20">
    <property type="match status" value="3"/>
</dbReference>
<dbReference type="GO" id="GO:0003725">
    <property type="term" value="F:double-stranded RNA binding"/>
    <property type="evidence" value="ECO:0007669"/>
    <property type="project" value="InterPro"/>
</dbReference>
<dbReference type="InterPro" id="IPR050339">
    <property type="entry name" value="CC_SR_Kinase"/>
</dbReference>
<evidence type="ECO:0000259" key="13">
    <source>
        <dbReference type="PROSITE" id="PS50137"/>
    </source>
</evidence>
<dbReference type="InterPro" id="IPR017441">
    <property type="entry name" value="Protein_kinase_ATP_BS"/>
</dbReference>
<evidence type="ECO:0000256" key="2">
    <source>
        <dbReference type="ARBA" id="ARBA00022527"/>
    </source>
</evidence>
<evidence type="ECO:0000256" key="3">
    <source>
        <dbReference type="ARBA" id="ARBA00022553"/>
    </source>
</evidence>
<keyword evidence="9" id="KW-0694">RNA-binding</keyword>
<dbReference type="PROSITE" id="PS00107">
    <property type="entry name" value="PROTEIN_KINASE_ATP"/>
    <property type="match status" value="1"/>
</dbReference>
<evidence type="ECO:0000256" key="6">
    <source>
        <dbReference type="ARBA" id="ARBA00022777"/>
    </source>
</evidence>
<dbReference type="InterPro" id="IPR014720">
    <property type="entry name" value="dsRBD_dom"/>
</dbReference>
<feature type="domain" description="Protein kinase" evidence="12">
    <location>
        <begin position="407"/>
        <end position="688"/>
    </location>
</feature>
<feature type="domain" description="DRBM" evidence="13">
    <location>
        <begin position="103"/>
        <end position="170"/>
    </location>
</feature>
<dbReference type="PANTHER" id="PTHR11042:SF194">
    <property type="entry name" value="DOUBLE-STRANDED RNA ACTIVATED PROTEIN KINASE"/>
    <property type="match status" value="1"/>
</dbReference>
<feature type="domain" description="DRBM" evidence="13">
    <location>
        <begin position="228"/>
        <end position="296"/>
    </location>
</feature>
<keyword evidence="15" id="KW-1185">Reference proteome</keyword>
<evidence type="ECO:0000256" key="5">
    <source>
        <dbReference type="ARBA" id="ARBA00022741"/>
    </source>
</evidence>
<feature type="binding site" evidence="10">
    <location>
        <position position="436"/>
    </location>
    <ligand>
        <name>ATP</name>
        <dbReference type="ChEBI" id="CHEBI:30616"/>
    </ligand>
</feature>
<dbReference type="GO" id="GO:0005737">
    <property type="term" value="C:cytoplasm"/>
    <property type="evidence" value="ECO:0007669"/>
    <property type="project" value="TreeGrafter"/>
</dbReference>
<evidence type="ECO:0000256" key="9">
    <source>
        <dbReference type="PROSITE-ProRule" id="PRU00266"/>
    </source>
</evidence>
<keyword evidence="3" id="KW-0597">Phosphoprotein</keyword>
<evidence type="ECO:0000259" key="12">
    <source>
        <dbReference type="PROSITE" id="PS50011"/>
    </source>
</evidence>
<evidence type="ECO:0000256" key="1">
    <source>
        <dbReference type="ARBA" id="ARBA00012513"/>
    </source>
</evidence>
<proteinExistence type="inferred from homology"/>
<evidence type="ECO:0000313" key="14">
    <source>
        <dbReference type="EMBL" id="KAK6329564.1"/>
    </source>
</evidence>
<dbReference type="InterPro" id="IPR044452">
    <property type="entry name" value="EIF2AK2_DSRM_1"/>
</dbReference>
<dbReference type="SMART" id="SM00220">
    <property type="entry name" value="S_TKc"/>
    <property type="match status" value="1"/>
</dbReference>
<reference evidence="14 15" key="1">
    <citation type="submission" date="2021-04" db="EMBL/GenBank/DDBJ databases">
        <authorList>
            <person name="De Guttry C."/>
            <person name="Zahm M."/>
            <person name="Klopp C."/>
            <person name="Cabau C."/>
            <person name="Louis A."/>
            <person name="Berthelot C."/>
            <person name="Parey E."/>
            <person name="Roest Crollius H."/>
            <person name="Montfort J."/>
            <person name="Robinson-Rechavi M."/>
            <person name="Bucao C."/>
            <person name="Bouchez O."/>
            <person name="Gislard M."/>
            <person name="Lluch J."/>
            <person name="Milhes M."/>
            <person name="Lampietro C."/>
            <person name="Lopez Roques C."/>
            <person name="Donnadieu C."/>
            <person name="Braasch I."/>
            <person name="Desvignes T."/>
            <person name="Postlethwait J."/>
            <person name="Bobe J."/>
            <person name="Wedekind C."/>
            <person name="Guiguen Y."/>
        </authorList>
    </citation>
    <scope>NUCLEOTIDE SEQUENCE [LARGE SCALE GENOMIC DNA]</scope>
    <source>
        <strain evidence="14">Cs_M1</strain>
        <tissue evidence="14">Blood</tissue>
    </source>
</reference>